<evidence type="ECO:0008006" key="3">
    <source>
        <dbReference type="Google" id="ProtNLM"/>
    </source>
</evidence>
<dbReference type="HOGENOM" id="CLU_3334077_0_0_10"/>
<protein>
    <recommendedName>
        <fullName evidence="3">IS30 family transposase</fullName>
    </recommendedName>
</protein>
<evidence type="ECO:0000313" key="1">
    <source>
        <dbReference type="EMBL" id="AEW21384.1"/>
    </source>
</evidence>
<name>G8UQV6_TANFA</name>
<accession>G8UQV6</accession>
<proteinExistence type="predicted"/>
<reference evidence="2" key="1">
    <citation type="submission" date="2011-12" db="EMBL/GenBank/DDBJ databases">
        <title>Complete sequence of Tannerella forsythia ATCC 43037.</title>
        <authorList>
            <person name="Dewhirst F."/>
            <person name="Tanner A."/>
            <person name="Izard J."/>
            <person name="Brinkac L."/>
            <person name="Durkin A.S."/>
            <person name="Hostetler J."/>
            <person name="Shetty J."/>
            <person name="Torralba M."/>
            <person name="Gill S."/>
            <person name="Nelson K."/>
        </authorList>
    </citation>
    <scope>NUCLEOTIDE SEQUENCE [LARGE SCALE GENOMIC DNA]</scope>
    <source>
        <strain evidence="2">ATCC 43037 / JCM 10827 / CCUG 33226 / KCTC 5666 / FDC 338</strain>
    </source>
</reference>
<dbReference type="KEGG" id="tfo:BFO_2058"/>
<sequence>MKQLKDGDIDEITAKIYSRPRKKLNFSTPIEEFFNYLS</sequence>
<gene>
    <name evidence="1" type="ordered locus">BFO_2058</name>
</gene>
<organism evidence="1 2">
    <name type="scientific">Tannerella forsythia (strain ATCC 43037 / JCM 10827 / CCUG 21028 A / KCTC 5666 / FDC 338)</name>
    <name type="common">Bacteroides forsythus</name>
    <dbReference type="NCBI Taxonomy" id="203275"/>
    <lineage>
        <taxon>Bacteria</taxon>
        <taxon>Pseudomonadati</taxon>
        <taxon>Bacteroidota</taxon>
        <taxon>Bacteroidia</taxon>
        <taxon>Bacteroidales</taxon>
        <taxon>Tannerellaceae</taxon>
        <taxon>Tannerella</taxon>
    </lineage>
</organism>
<dbReference type="AlphaFoldDB" id="G8UQV6"/>
<dbReference type="STRING" id="203275.BFO_2058"/>
<dbReference type="Proteomes" id="UP000005436">
    <property type="component" value="Chromosome"/>
</dbReference>
<keyword evidence="2" id="KW-1185">Reference proteome</keyword>
<dbReference type="EMBL" id="CP003191">
    <property type="protein sequence ID" value="AEW21384.1"/>
    <property type="molecule type" value="Genomic_DNA"/>
</dbReference>
<evidence type="ECO:0000313" key="2">
    <source>
        <dbReference type="Proteomes" id="UP000005436"/>
    </source>
</evidence>